<evidence type="ECO:0000313" key="3">
    <source>
        <dbReference type="Proteomes" id="UP001281410"/>
    </source>
</evidence>
<reference evidence="2" key="1">
    <citation type="journal article" date="2023" name="Plant J.">
        <title>Genome sequences and population genomics provide insights into the demographic history, inbreeding, and mutation load of two 'living fossil' tree species of Dipteronia.</title>
        <authorList>
            <person name="Feng Y."/>
            <person name="Comes H.P."/>
            <person name="Chen J."/>
            <person name="Zhu S."/>
            <person name="Lu R."/>
            <person name="Zhang X."/>
            <person name="Li P."/>
            <person name="Qiu J."/>
            <person name="Olsen K.M."/>
            <person name="Qiu Y."/>
        </authorList>
    </citation>
    <scope>NUCLEOTIDE SEQUENCE</scope>
    <source>
        <strain evidence="2">NBL</strain>
    </source>
</reference>
<keyword evidence="3" id="KW-1185">Reference proteome</keyword>
<dbReference type="Proteomes" id="UP001281410">
    <property type="component" value="Unassembled WGS sequence"/>
</dbReference>
<accession>A0AAE0DWB3</accession>
<sequence length="104" mass="11869">MMNNLNVVRDQKGLPPGADQDQGGNHVEDGRSLRDFSMLRAAKTCHPSAVRQLQPTLLRLSRRYNEVSEDLIKLKLFPFSLRDKAKAWLQLLPTDSIIIWDQLA</sequence>
<organism evidence="2 3">
    <name type="scientific">Dipteronia sinensis</name>
    <dbReference type="NCBI Taxonomy" id="43782"/>
    <lineage>
        <taxon>Eukaryota</taxon>
        <taxon>Viridiplantae</taxon>
        <taxon>Streptophyta</taxon>
        <taxon>Embryophyta</taxon>
        <taxon>Tracheophyta</taxon>
        <taxon>Spermatophyta</taxon>
        <taxon>Magnoliopsida</taxon>
        <taxon>eudicotyledons</taxon>
        <taxon>Gunneridae</taxon>
        <taxon>Pentapetalae</taxon>
        <taxon>rosids</taxon>
        <taxon>malvids</taxon>
        <taxon>Sapindales</taxon>
        <taxon>Sapindaceae</taxon>
        <taxon>Hippocastanoideae</taxon>
        <taxon>Acereae</taxon>
        <taxon>Dipteronia</taxon>
    </lineage>
</organism>
<name>A0AAE0DWB3_9ROSI</name>
<gene>
    <name evidence="2" type="ORF">Dsin_029248</name>
</gene>
<evidence type="ECO:0000313" key="2">
    <source>
        <dbReference type="EMBL" id="KAK3189687.1"/>
    </source>
</evidence>
<feature type="region of interest" description="Disordered" evidence="1">
    <location>
        <begin position="1"/>
        <end position="30"/>
    </location>
</feature>
<comment type="caution">
    <text evidence="2">The sequence shown here is derived from an EMBL/GenBank/DDBJ whole genome shotgun (WGS) entry which is preliminary data.</text>
</comment>
<evidence type="ECO:0000256" key="1">
    <source>
        <dbReference type="SAM" id="MobiDB-lite"/>
    </source>
</evidence>
<proteinExistence type="predicted"/>
<protein>
    <submittedName>
        <fullName evidence="2">Uncharacterized protein</fullName>
    </submittedName>
</protein>
<dbReference type="EMBL" id="JANJYJ010000009">
    <property type="protein sequence ID" value="KAK3189687.1"/>
    <property type="molecule type" value="Genomic_DNA"/>
</dbReference>
<dbReference type="AlphaFoldDB" id="A0AAE0DWB3"/>